<reference evidence="1" key="1">
    <citation type="submission" date="2014-11" db="EMBL/GenBank/DDBJ databases">
        <authorList>
            <person name="Amaro Gonzalez C."/>
        </authorList>
    </citation>
    <scope>NUCLEOTIDE SEQUENCE</scope>
</reference>
<protein>
    <submittedName>
        <fullName evidence="1">Uncharacterized protein</fullName>
    </submittedName>
</protein>
<accession>A0A0E9UAS9</accession>
<dbReference type="EMBL" id="GBXM01045755">
    <property type="protein sequence ID" value="JAH62822.1"/>
    <property type="molecule type" value="Transcribed_RNA"/>
</dbReference>
<reference evidence="1" key="2">
    <citation type="journal article" date="2015" name="Fish Shellfish Immunol.">
        <title>Early steps in the European eel (Anguilla anguilla)-Vibrio vulnificus interaction in the gills: Role of the RtxA13 toxin.</title>
        <authorList>
            <person name="Callol A."/>
            <person name="Pajuelo D."/>
            <person name="Ebbesson L."/>
            <person name="Teles M."/>
            <person name="MacKenzie S."/>
            <person name="Amaro C."/>
        </authorList>
    </citation>
    <scope>NUCLEOTIDE SEQUENCE</scope>
</reference>
<evidence type="ECO:0000313" key="1">
    <source>
        <dbReference type="EMBL" id="JAH62822.1"/>
    </source>
</evidence>
<dbReference type="AlphaFoldDB" id="A0A0E9UAS9"/>
<proteinExistence type="predicted"/>
<name>A0A0E9UAS9_ANGAN</name>
<organism evidence="1">
    <name type="scientific">Anguilla anguilla</name>
    <name type="common">European freshwater eel</name>
    <name type="synonym">Muraena anguilla</name>
    <dbReference type="NCBI Taxonomy" id="7936"/>
    <lineage>
        <taxon>Eukaryota</taxon>
        <taxon>Metazoa</taxon>
        <taxon>Chordata</taxon>
        <taxon>Craniata</taxon>
        <taxon>Vertebrata</taxon>
        <taxon>Euteleostomi</taxon>
        <taxon>Actinopterygii</taxon>
        <taxon>Neopterygii</taxon>
        <taxon>Teleostei</taxon>
        <taxon>Anguilliformes</taxon>
        <taxon>Anguillidae</taxon>
        <taxon>Anguilla</taxon>
    </lineage>
</organism>
<sequence>MHYSDCYIYRSIRKLSSLMVTTFTSHYTL</sequence>